<keyword evidence="8" id="KW-0675">Receptor</keyword>
<evidence type="ECO:0000256" key="4">
    <source>
        <dbReference type="ARBA" id="ARBA00022692"/>
    </source>
</evidence>
<dbReference type="SUPFAM" id="SSF53850">
    <property type="entry name" value="Periplasmic binding protein-like II"/>
    <property type="match status" value="1"/>
</dbReference>
<sequence length="554" mass="64635">MKALLFVFYNFLLYHCSFEDENCLQPAFKFYQSLATVLNASLAKRILLFNEDNFEINEFIDELSKNGQTVEKYTWNSEPYVNLDHYIHYYSGNLNDTKKALERIKDYKIIGPLYKWIFYVNNSDYANVYQMFKKSLNPGDNVLWLFHSGNKILIKQWKNIYFSQIGYCTNREIYLTSSLFLPFTGFYGKEFTVALMEFEYFQVRKEFGGRVLYFGIFIDILTLLAERLKFKFKIIEPKGPNNNMSIDDMMQYISQRKADLSIGPYRVSDDGMKIVDFLTTFHLESSGLLLRKPNAFQSFYLTKPFKQEAFNTFRFYLWYTVGASLNQGGKILHDNKPWVKIVISFMWLSIVILLAVFFEDALNNENFELVTFETSDYTLLFRTSKLSLFKRVWEKLTKNRKKYILPSIRTSISSLEEGKNALMNDRSVLTFMENVDCSLTTTPKKNDFAYFPTSFMVPKNSPYQRVLGSSLLEVCLDFGFKIAIFKNYNIVPKPTKCDVTKSLSSISLDMIRPAIYLYVSGVALSIGIFLAERLVQFLKTERKNSVYPSSVEGN</sequence>
<dbReference type="Pfam" id="PF10613">
    <property type="entry name" value="Lig_chan-Glu_bd"/>
    <property type="match status" value="1"/>
</dbReference>
<evidence type="ECO:0000259" key="14">
    <source>
        <dbReference type="Pfam" id="PF10613"/>
    </source>
</evidence>
<dbReference type="Gene3D" id="3.40.190.10">
    <property type="entry name" value="Periplasmic binding protein-like II"/>
    <property type="match status" value="3"/>
</dbReference>
<feature type="chain" id="PRO_5029774643" evidence="13">
    <location>
        <begin position="20"/>
        <end position="554"/>
    </location>
</feature>
<keyword evidence="3" id="KW-1003">Cell membrane</keyword>
<dbReference type="EMBL" id="CAJFCJ010000004">
    <property type="protein sequence ID" value="CAD5113696.1"/>
    <property type="molecule type" value="Genomic_DNA"/>
</dbReference>
<evidence type="ECO:0000313" key="15">
    <source>
        <dbReference type="EMBL" id="CAD5113696.1"/>
    </source>
</evidence>
<keyword evidence="9" id="KW-0325">Glycoprotein</keyword>
<dbReference type="GO" id="GO:0015276">
    <property type="term" value="F:ligand-gated monoatomic ion channel activity"/>
    <property type="evidence" value="ECO:0007669"/>
    <property type="project" value="InterPro"/>
</dbReference>
<evidence type="ECO:0000256" key="8">
    <source>
        <dbReference type="ARBA" id="ARBA00023170"/>
    </source>
</evidence>
<keyword evidence="13" id="KW-0732">Signal</keyword>
<evidence type="ECO:0000256" key="9">
    <source>
        <dbReference type="ARBA" id="ARBA00023180"/>
    </source>
</evidence>
<keyword evidence="2" id="KW-0813">Transport</keyword>
<evidence type="ECO:0000256" key="1">
    <source>
        <dbReference type="ARBA" id="ARBA00004651"/>
    </source>
</evidence>
<feature type="signal peptide" evidence="13">
    <location>
        <begin position="1"/>
        <end position="19"/>
    </location>
</feature>
<keyword evidence="11" id="KW-0407">Ion channel</keyword>
<dbReference type="PANTHER" id="PTHR42643:SF24">
    <property type="entry name" value="IONOTROPIC RECEPTOR 60A"/>
    <property type="match status" value="1"/>
</dbReference>
<dbReference type="InterPro" id="IPR052192">
    <property type="entry name" value="Insect_Ionotropic_Sensory_Rcpt"/>
</dbReference>
<evidence type="ECO:0000256" key="5">
    <source>
        <dbReference type="ARBA" id="ARBA00022989"/>
    </source>
</evidence>
<proteinExistence type="predicted"/>
<evidence type="ECO:0000256" key="11">
    <source>
        <dbReference type="ARBA" id="ARBA00023303"/>
    </source>
</evidence>
<keyword evidence="10" id="KW-1071">Ligand-gated ion channel</keyword>
<evidence type="ECO:0000256" key="6">
    <source>
        <dbReference type="ARBA" id="ARBA00023065"/>
    </source>
</evidence>
<accession>A0A7I8VC38</accession>
<reference evidence="15 16" key="1">
    <citation type="submission" date="2020-08" db="EMBL/GenBank/DDBJ databases">
        <authorList>
            <person name="Hejnol A."/>
        </authorList>
    </citation>
    <scope>NUCLEOTIDE SEQUENCE [LARGE SCALE GENOMIC DNA]</scope>
</reference>
<comment type="caution">
    <text evidence="15">The sequence shown here is derived from an EMBL/GenBank/DDBJ whole genome shotgun (WGS) entry which is preliminary data.</text>
</comment>
<evidence type="ECO:0000256" key="12">
    <source>
        <dbReference type="SAM" id="Phobius"/>
    </source>
</evidence>
<dbReference type="Proteomes" id="UP000549394">
    <property type="component" value="Unassembled WGS sequence"/>
</dbReference>
<keyword evidence="16" id="KW-1185">Reference proteome</keyword>
<protein>
    <submittedName>
        <fullName evidence="15">DgyrCDS2858</fullName>
    </submittedName>
</protein>
<feature type="domain" description="Ionotropic glutamate receptor L-glutamate and glycine-binding" evidence="14">
    <location>
        <begin position="202"/>
        <end position="293"/>
    </location>
</feature>
<evidence type="ECO:0000256" key="2">
    <source>
        <dbReference type="ARBA" id="ARBA00022448"/>
    </source>
</evidence>
<evidence type="ECO:0000256" key="7">
    <source>
        <dbReference type="ARBA" id="ARBA00023136"/>
    </source>
</evidence>
<dbReference type="PANTHER" id="PTHR42643">
    <property type="entry name" value="IONOTROPIC RECEPTOR 20A-RELATED"/>
    <property type="match status" value="1"/>
</dbReference>
<keyword evidence="6" id="KW-0406">Ion transport</keyword>
<dbReference type="GO" id="GO:0005886">
    <property type="term" value="C:plasma membrane"/>
    <property type="evidence" value="ECO:0007669"/>
    <property type="project" value="UniProtKB-SubCell"/>
</dbReference>
<evidence type="ECO:0000256" key="13">
    <source>
        <dbReference type="SAM" id="SignalP"/>
    </source>
</evidence>
<keyword evidence="4 12" id="KW-0812">Transmembrane</keyword>
<comment type="subcellular location">
    <subcellularLocation>
        <location evidence="1">Cell membrane</location>
        <topology evidence="1">Multi-pass membrane protein</topology>
    </subcellularLocation>
</comment>
<dbReference type="InterPro" id="IPR019594">
    <property type="entry name" value="Glu/Gly-bd"/>
</dbReference>
<keyword evidence="5 12" id="KW-1133">Transmembrane helix</keyword>
<dbReference type="AlphaFoldDB" id="A0A7I8VC38"/>
<keyword evidence="7 12" id="KW-0472">Membrane</keyword>
<evidence type="ECO:0000256" key="10">
    <source>
        <dbReference type="ARBA" id="ARBA00023286"/>
    </source>
</evidence>
<gene>
    <name evidence="15" type="ORF">DGYR_LOCUS2646</name>
</gene>
<name>A0A7I8VC38_9ANNE</name>
<organism evidence="15 16">
    <name type="scientific">Dimorphilus gyrociliatus</name>
    <dbReference type="NCBI Taxonomy" id="2664684"/>
    <lineage>
        <taxon>Eukaryota</taxon>
        <taxon>Metazoa</taxon>
        <taxon>Spiralia</taxon>
        <taxon>Lophotrochozoa</taxon>
        <taxon>Annelida</taxon>
        <taxon>Polychaeta</taxon>
        <taxon>Polychaeta incertae sedis</taxon>
        <taxon>Dinophilidae</taxon>
        <taxon>Dimorphilus</taxon>
    </lineage>
</organism>
<evidence type="ECO:0000256" key="3">
    <source>
        <dbReference type="ARBA" id="ARBA00022475"/>
    </source>
</evidence>
<evidence type="ECO:0000313" key="16">
    <source>
        <dbReference type="Proteomes" id="UP000549394"/>
    </source>
</evidence>
<feature type="transmembrane region" description="Helical" evidence="12">
    <location>
        <begin position="515"/>
        <end position="535"/>
    </location>
</feature>